<evidence type="ECO:0000256" key="1">
    <source>
        <dbReference type="SAM" id="SignalP"/>
    </source>
</evidence>
<evidence type="ECO:0000313" key="5">
    <source>
        <dbReference type="Proteomes" id="UP001620626"/>
    </source>
</evidence>
<keyword evidence="1" id="KW-0732">Signal</keyword>
<accession>A0ABD2LT44</accession>
<feature type="signal peptide" evidence="1">
    <location>
        <begin position="1"/>
        <end position="21"/>
    </location>
</feature>
<dbReference type="Proteomes" id="UP001620626">
    <property type="component" value="Unassembled WGS sequence"/>
</dbReference>
<sequence length="324" mass="36847">MSSGWKFVLYFLLLLAPIANAKIFIDSNDKPSAIELNVIVDDRTPTLKAKSDDKPAKIHVYNEQQKHERGIQTLPLLFNKNCELDDLICRLRESRRKTREQDEKLVKTLRDVLAKNSRTKKQKAARLMDMDDEDECPFPLCNVRANKKSSKTLKDELNNKNIQSEQRTLLDSANIMDDDECPFPLCNARANTQQFGPNLPIITSFKPGKADLDTMFRRMLTKTYTKQQKQQMAKIVKEIVDKKQMKQEHGIGKYQMHGDKLTDDEHQQQRALPNDADLLRKKVAAAGGENDSSKVPIVLIGHLDPEQTKALTKAGIPIGLEKLA</sequence>
<dbReference type="EMBL" id="JBICBT010000042">
    <property type="protein sequence ID" value="KAL3125238.1"/>
    <property type="molecule type" value="Genomic_DNA"/>
</dbReference>
<name>A0ABD2LT44_9BILA</name>
<protein>
    <submittedName>
        <fullName evidence="3">Uncharacterized protein</fullName>
    </submittedName>
</protein>
<comment type="caution">
    <text evidence="3">The sequence shown here is derived from an EMBL/GenBank/DDBJ whole genome shotgun (WGS) entry which is preliminary data.</text>
</comment>
<evidence type="ECO:0000313" key="2">
    <source>
        <dbReference type="EMBL" id="KAL3118345.1"/>
    </source>
</evidence>
<evidence type="ECO:0000313" key="3">
    <source>
        <dbReference type="EMBL" id="KAL3118413.1"/>
    </source>
</evidence>
<feature type="chain" id="PRO_5044724295" evidence="1">
    <location>
        <begin position="22"/>
        <end position="324"/>
    </location>
</feature>
<dbReference type="AlphaFoldDB" id="A0ABD2LT44"/>
<keyword evidence="5" id="KW-1185">Reference proteome</keyword>
<dbReference type="EMBL" id="JBICBT010000284">
    <property type="protein sequence ID" value="KAL3118345.1"/>
    <property type="molecule type" value="Genomic_DNA"/>
</dbReference>
<dbReference type="EMBL" id="JBICBT010000278">
    <property type="protein sequence ID" value="KAL3118413.1"/>
    <property type="molecule type" value="Genomic_DNA"/>
</dbReference>
<proteinExistence type="predicted"/>
<organism evidence="3 5">
    <name type="scientific">Heterodera trifolii</name>
    <dbReference type="NCBI Taxonomy" id="157864"/>
    <lineage>
        <taxon>Eukaryota</taxon>
        <taxon>Metazoa</taxon>
        <taxon>Ecdysozoa</taxon>
        <taxon>Nematoda</taxon>
        <taxon>Chromadorea</taxon>
        <taxon>Rhabditida</taxon>
        <taxon>Tylenchina</taxon>
        <taxon>Tylenchomorpha</taxon>
        <taxon>Tylenchoidea</taxon>
        <taxon>Heteroderidae</taxon>
        <taxon>Heteroderinae</taxon>
        <taxon>Heterodera</taxon>
    </lineage>
</organism>
<reference evidence="3 5" key="1">
    <citation type="submission" date="2024-10" db="EMBL/GenBank/DDBJ databases">
        <authorList>
            <person name="Kim D."/>
        </authorList>
    </citation>
    <scope>NUCLEOTIDE SEQUENCE [LARGE SCALE GENOMIC DNA]</scope>
    <source>
        <strain evidence="3">BH-2024</strain>
    </source>
</reference>
<evidence type="ECO:0000313" key="4">
    <source>
        <dbReference type="EMBL" id="KAL3125238.1"/>
    </source>
</evidence>
<gene>
    <name evidence="2" type="ORF">niasHT_005758</name>
    <name evidence="4" type="ORF">niasHT_005844</name>
    <name evidence="3" type="ORF">niasHT_005922</name>
</gene>